<dbReference type="Proteomes" id="UP001218188">
    <property type="component" value="Unassembled WGS sequence"/>
</dbReference>
<protein>
    <submittedName>
        <fullName evidence="2">Uncharacterized protein</fullName>
    </submittedName>
</protein>
<sequence>MSVSLDTTGLDPRTPTLIFNCLAVSGLILLLATVVPAALSPNISRSKTWFSMIISWMVYASSYMLILGHQLGPDPPRGICGLQMLFIYACPPLTAFTGLAFVLDVYLRITGALFTNKTNHKYTMALLTVPWALFVVIAAEALIVVGDFAEIQRDPNHMYCHSVVDTQTRVSAFLCVFGLGTALCLEIWTAVILYRNWVRFRHLTGSTKIRDLRLSSLIRLLVFTLQTSTGLGLGATVTGQNVTEGLALWSAVWPILPVLCGIAFGTQQDILRCWMFWRPGVNATI</sequence>
<proteinExistence type="predicted"/>
<dbReference type="AlphaFoldDB" id="A0AAD6WZN3"/>
<dbReference type="EMBL" id="JARJCM010000091">
    <property type="protein sequence ID" value="KAJ7030455.1"/>
    <property type="molecule type" value="Genomic_DNA"/>
</dbReference>
<keyword evidence="3" id="KW-1185">Reference proteome</keyword>
<organism evidence="2 3">
    <name type="scientific">Mycena alexandri</name>
    <dbReference type="NCBI Taxonomy" id="1745969"/>
    <lineage>
        <taxon>Eukaryota</taxon>
        <taxon>Fungi</taxon>
        <taxon>Dikarya</taxon>
        <taxon>Basidiomycota</taxon>
        <taxon>Agaricomycotina</taxon>
        <taxon>Agaricomycetes</taxon>
        <taxon>Agaricomycetidae</taxon>
        <taxon>Agaricales</taxon>
        <taxon>Marasmiineae</taxon>
        <taxon>Mycenaceae</taxon>
        <taxon>Mycena</taxon>
    </lineage>
</organism>
<feature type="transmembrane region" description="Helical" evidence="1">
    <location>
        <begin position="246"/>
        <end position="265"/>
    </location>
</feature>
<keyword evidence="1" id="KW-0812">Transmembrane</keyword>
<comment type="caution">
    <text evidence="2">The sequence shown here is derived from an EMBL/GenBank/DDBJ whole genome shotgun (WGS) entry which is preliminary data.</text>
</comment>
<feature type="transmembrane region" description="Helical" evidence="1">
    <location>
        <begin position="49"/>
        <end position="66"/>
    </location>
</feature>
<name>A0AAD6WZN3_9AGAR</name>
<evidence type="ECO:0000313" key="2">
    <source>
        <dbReference type="EMBL" id="KAJ7030455.1"/>
    </source>
</evidence>
<keyword evidence="1" id="KW-0472">Membrane</keyword>
<reference evidence="2" key="1">
    <citation type="submission" date="2023-03" db="EMBL/GenBank/DDBJ databases">
        <title>Massive genome expansion in bonnet fungi (Mycena s.s.) driven by repeated elements and novel gene families across ecological guilds.</title>
        <authorList>
            <consortium name="Lawrence Berkeley National Laboratory"/>
            <person name="Harder C.B."/>
            <person name="Miyauchi S."/>
            <person name="Viragh M."/>
            <person name="Kuo A."/>
            <person name="Thoen E."/>
            <person name="Andreopoulos B."/>
            <person name="Lu D."/>
            <person name="Skrede I."/>
            <person name="Drula E."/>
            <person name="Henrissat B."/>
            <person name="Morin E."/>
            <person name="Kohler A."/>
            <person name="Barry K."/>
            <person name="LaButti K."/>
            <person name="Morin E."/>
            <person name="Salamov A."/>
            <person name="Lipzen A."/>
            <person name="Mereny Z."/>
            <person name="Hegedus B."/>
            <person name="Baldrian P."/>
            <person name="Stursova M."/>
            <person name="Weitz H."/>
            <person name="Taylor A."/>
            <person name="Grigoriev I.V."/>
            <person name="Nagy L.G."/>
            <person name="Martin F."/>
            <person name="Kauserud H."/>
        </authorList>
    </citation>
    <scope>NUCLEOTIDE SEQUENCE</scope>
    <source>
        <strain evidence="2">CBHHK200</strain>
    </source>
</reference>
<feature type="transmembrane region" description="Helical" evidence="1">
    <location>
        <begin position="169"/>
        <end position="194"/>
    </location>
</feature>
<evidence type="ECO:0000313" key="3">
    <source>
        <dbReference type="Proteomes" id="UP001218188"/>
    </source>
</evidence>
<feature type="transmembrane region" description="Helical" evidence="1">
    <location>
        <begin position="128"/>
        <end position="149"/>
    </location>
</feature>
<feature type="transmembrane region" description="Helical" evidence="1">
    <location>
        <begin position="17"/>
        <end position="37"/>
    </location>
</feature>
<evidence type="ECO:0000256" key="1">
    <source>
        <dbReference type="SAM" id="Phobius"/>
    </source>
</evidence>
<accession>A0AAD6WZN3</accession>
<feature type="transmembrane region" description="Helical" evidence="1">
    <location>
        <begin position="86"/>
        <end position="107"/>
    </location>
</feature>
<feature type="transmembrane region" description="Helical" evidence="1">
    <location>
        <begin position="214"/>
        <end position="234"/>
    </location>
</feature>
<keyword evidence="1" id="KW-1133">Transmembrane helix</keyword>
<gene>
    <name evidence="2" type="ORF">C8F04DRAFT_733555</name>
</gene>